<proteinExistence type="predicted"/>
<dbReference type="KEGG" id="rch:RUM_18880"/>
<dbReference type="AlphaFoldDB" id="D4LE88"/>
<evidence type="ECO:0000313" key="2">
    <source>
        <dbReference type="Proteomes" id="UP000007054"/>
    </source>
</evidence>
<dbReference type="EMBL" id="FP929052">
    <property type="protein sequence ID" value="CBL17933.1"/>
    <property type="molecule type" value="Genomic_DNA"/>
</dbReference>
<dbReference type="STRING" id="213810.RUM_18880"/>
<dbReference type="HOGENOM" id="CLU_3332570_0_0_9"/>
<reference evidence="1" key="2">
    <citation type="submission" date="2010-03" db="EMBL/GenBank/DDBJ databases">
        <authorList>
            <person name="Pajon A."/>
        </authorList>
    </citation>
    <scope>NUCLEOTIDE SEQUENCE</scope>
    <source>
        <strain evidence="1">Type strain: 18P13</strain>
    </source>
</reference>
<accession>D4LE88</accession>
<protein>
    <submittedName>
        <fullName evidence="1">Uncharacterized protein</fullName>
    </submittedName>
</protein>
<sequence>MKEAYSKPELEIVEFACDDVITTSDPFDPDENELPVFK</sequence>
<evidence type="ECO:0000313" key="1">
    <source>
        <dbReference type="EMBL" id="CBL17933.1"/>
    </source>
</evidence>
<organism evidence="1 2">
    <name type="scientific">Ruminococcus champanellensis (strain DSM 18848 / JCM 17042 / KCTC 15320 / 18P13)</name>
    <dbReference type="NCBI Taxonomy" id="213810"/>
    <lineage>
        <taxon>Bacteria</taxon>
        <taxon>Bacillati</taxon>
        <taxon>Bacillota</taxon>
        <taxon>Clostridia</taxon>
        <taxon>Eubacteriales</taxon>
        <taxon>Oscillospiraceae</taxon>
        <taxon>Ruminococcus</taxon>
    </lineage>
</organism>
<gene>
    <name evidence="1" type="ordered locus">RUM_18880</name>
</gene>
<dbReference type="PATRIC" id="fig|213810.4.peg.1787"/>
<reference evidence="1" key="1">
    <citation type="submission" date="2010-03" db="EMBL/GenBank/DDBJ databases">
        <title>The genome sequence of Ruminococcus sp. 18P13.</title>
        <authorList>
            <consortium name="metaHIT consortium -- http://www.metahit.eu/"/>
            <person name="Pajon A."/>
            <person name="Turner K."/>
            <person name="Parkhill J."/>
            <person name="Bernalier A."/>
        </authorList>
    </citation>
    <scope>NUCLEOTIDE SEQUENCE [LARGE SCALE GENOMIC DNA]</scope>
    <source>
        <strain evidence="1">Type strain: 18P13</strain>
    </source>
</reference>
<dbReference type="Proteomes" id="UP000007054">
    <property type="component" value="Chromosome"/>
</dbReference>
<name>D4LE88_RUMC1</name>
<keyword evidence="2" id="KW-1185">Reference proteome</keyword>